<dbReference type="EMBL" id="LCDG01000008">
    <property type="protein sequence ID" value="KKS47334.1"/>
    <property type="molecule type" value="Genomic_DNA"/>
</dbReference>
<dbReference type="Proteomes" id="UP000034704">
    <property type="component" value="Unassembled WGS sequence"/>
</dbReference>
<reference evidence="3 4" key="1">
    <citation type="journal article" date="2015" name="Nature">
        <title>rRNA introns, odd ribosomes, and small enigmatic genomes across a large radiation of phyla.</title>
        <authorList>
            <person name="Brown C.T."/>
            <person name="Hug L.A."/>
            <person name="Thomas B.C."/>
            <person name="Sharon I."/>
            <person name="Castelle C.J."/>
            <person name="Singh A."/>
            <person name="Wilkins M.J."/>
            <person name="Williams K.H."/>
            <person name="Banfield J.F."/>
        </authorList>
    </citation>
    <scope>NUCLEOTIDE SEQUENCE [LARGE SCALE GENOMIC DNA]</scope>
</reference>
<dbReference type="Gene3D" id="2.60.40.680">
    <property type="match status" value="1"/>
</dbReference>
<keyword evidence="1" id="KW-0812">Transmembrane</keyword>
<protein>
    <recommendedName>
        <fullName evidence="5">Cohesin domain-containing protein</fullName>
    </recommendedName>
</protein>
<dbReference type="Gene3D" id="2.60.40.10">
    <property type="entry name" value="Immunoglobulins"/>
    <property type="match status" value="1"/>
</dbReference>
<proteinExistence type="predicted"/>
<organism evidence="3 4">
    <name type="scientific">Candidatus Nomurabacteria bacterium GW2011_GWC2_42_20</name>
    <dbReference type="NCBI Taxonomy" id="1618756"/>
    <lineage>
        <taxon>Bacteria</taxon>
        <taxon>Candidatus Nomuraibacteriota</taxon>
    </lineage>
</organism>
<dbReference type="InterPro" id="IPR008965">
    <property type="entry name" value="CBM2/CBM3_carb-bd_dom_sf"/>
</dbReference>
<dbReference type="STRING" id="1618756.UV12_C0008G0002"/>
<keyword evidence="2" id="KW-0732">Signal</keyword>
<evidence type="ECO:0000313" key="3">
    <source>
        <dbReference type="EMBL" id="KKS47334.1"/>
    </source>
</evidence>
<gene>
    <name evidence="3" type="ORF">UV12_C0008G0002</name>
</gene>
<evidence type="ECO:0000256" key="2">
    <source>
        <dbReference type="SAM" id="SignalP"/>
    </source>
</evidence>
<feature type="chain" id="PRO_5002535719" description="Cohesin domain-containing protein" evidence="2">
    <location>
        <begin position="24"/>
        <end position="558"/>
    </location>
</feature>
<evidence type="ECO:0000313" key="4">
    <source>
        <dbReference type="Proteomes" id="UP000034704"/>
    </source>
</evidence>
<feature type="transmembrane region" description="Helical" evidence="1">
    <location>
        <begin position="465"/>
        <end position="487"/>
    </location>
</feature>
<dbReference type="SUPFAM" id="SSF49384">
    <property type="entry name" value="Carbohydrate-binding domain"/>
    <property type="match status" value="1"/>
</dbReference>
<keyword evidence="1" id="KW-0472">Membrane</keyword>
<name>A0A0G0ZF76_9BACT</name>
<dbReference type="AlphaFoldDB" id="A0A0G0ZF76"/>
<sequence length="558" mass="60200">MLRNLKLGILFGVAIFFANTAEAASLFFVPATGEFGVGSKITVDLKIDSEGVGINAAQATIRFPKDTLTVTSVDKTDSTFNFWLEEPSFSNDDGVITFVGGTPYGISGASIQVLRVVFTSKGSGPASITIADAAITASDGSGTNVLSKTTDATFTISPTAVSTVIPAPTQIKREVVPASGLPTKPIVTVPLYPSVSGWHNVSNLFSASWELPRDISGVRTSLNKQPSFVPSEESEGLFENKTFNALSDGIWYLHVRFANNVGWGPTTHYRIAIDTQAPLPFEITSDTSEASDNPTPILNFKASDALSGLNEYRIKIDNENWIVVTSEDFTGSYKLPVQNPGKHHLIIRAVDHAGNSIENTIDYETLSITLPTFTFVTNTLYSDEPKGLTVRGTGIALAEVVATLKKDGATITSKIVAVDTQGNWEATFNDALRNGTYIVSIQSKDARGALSTPVISENIQVTGKYTGLIILSFIILVGSLASGFFYHKKRRDRTSLRLAVAESDVAKVFKMIEADVEKLKKADTTPTLADDEFIAQKLGENVKKMSGYIKETIKRAKE</sequence>
<keyword evidence="1" id="KW-1133">Transmembrane helix</keyword>
<evidence type="ECO:0000256" key="1">
    <source>
        <dbReference type="SAM" id="Phobius"/>
    </source>
</evidence>
<dbReference type="InterPro" id="IPR013783">
    <property type="entry name" value="Ig-like_fold"/>
</dbReference>
<dbReference type="PATRIC" id="fig|1618756.3.peg.520"/>
<comment type="caution">
    <text evidence="3">The sequence shown here is derived from an EMBL/GenBank/DDBJ whole genome shotgun (WGS) entry which is preliminary data.</text>
</comment>
<dbReference type="GO" id="GO:0030246">
    <property type="term" value="F:carbohydrate binding"/>
    <property type="evidence" value="ECO:0007669"/>
    <property type="project" value="InterPro"/>
</dbReference>
<dbReference type="CDD" id="cd08547">
    <property type="entry name" value="Type_II_cohesin"/>
    <property type="match status" value="1"/>
</dbReference>
<feature type="signal peptide" evidence="2">
    <location>
        <begin position="1"/>
        <end position="23"/>
    </location>
</feature>
<dbReference type="CDD" id="cd11304">
    <property type="entry name" value="Cadherin_repeat"/>
    <property type="match status" value="1"/>
</dbReference>
<accession>A0A0G0ZF76</accession>
<evidence type="ECO:0008006" key="5">
    <source>
        <dbReference type="Google" id="ProtNLM"/>
    </source>
</evidence>